<dbReference type="InterPro" id="IPR005794">
    <property type="entry name" value="Fmt"/>
</dbReference>
<evidence type="ECO:0000256" key="7">
    <source>
        <dbReference type="ARBA" id="ARBA00048558"/>
    </source>
</evidence>
<keyword evidence="6 8" id="KW-0648">Protein biosynthesis</keyword>
<protein>
    <recommendedName>
        <fullName evidence="4 8">Methionyl-tRNA formyltransferase</fullName>
        <ecNumber evidence="3 8">2.1.2.9</ecNumber>
    </recommendedName>
</protein>
<dbReference type="KEGG" id="bbev:BBEV_1878"/>
<dbReference type="GO" id="GO:0004479">
    <property type="term" value="F:methionyl-tRNA formyltransferase activity"/>
    <property type="evidence" value="ECO:0007669"/>
    <property type="project" value="UniProtKB-UniRule"/>
</dbReference>
<dbReference type="OrthoDB" id="9802815at2"/>
<dbReference type="Proteomes" id="UP000094463">
    <property type="component" value="Chromosome"/>
</dbReference>
<evidence type="ECO:0000313" key="13">
    <source>
        <dbReference type="Proteomes" id="UP000094463"/>
    </source>
</evidence>
<evidence type="ECO:0000259" key="10">
    <source>
        <dbReference type="Pfam" id="PF00551"/>
    </source>
</evidence>
<dbReference type="PANTHER" id="PTHR11138:SF5">
    <property type="entry name" value="METHIONYL-TRNA FORMYLTRANSFERASE, MITOCHONDRIAL"/>
    <property type="match status" value="1"/>
</dbReference>
<keyword evidence="13" id="KW-1185">Reference proteome</keyword>
<keyword evidence="5 8" id="KW-0808">Transferase</keyword>
<dbReference type="InterPro" id="IPR001555">
    <property type="entry name" value="GART_AS"/>
</dbReference>
<feature type="compositionally biased region" description="Basic and acidic residues" evidence="9">
    <location>
        <begin position="306"/>
        <end position="316"/>
    </location>
</feature>
<evidence type="ECO:0000256" key="9">
    <source>
        <dbReference type="SAM" id="MobiDB-lite"/>
    </source>
</evidence>
<dbReference type="SUPFAM" id="SSF50486">
    <property type="entry name" value="FMT C-terminal domain-like"/>
    <property type="match status" value="1"/>
</dbReference>
<accession>A0A1D7QW90</accession>
<reference evidence="12 13" key="1">
    <citation type="submission" date="2015-08" db="EMBL/GenBank/DDBJ databases">
        <title>The complete genome sequence of Bacillus beveridgei MLTeJB.</title>
        <authorList>
            <person name="Hanson T.E."/>
            <person name="Mesa C."/>
            <person name="Basesman S.M."/>
            <person name="Oremland R.S."/>
        </authorList>
    </citation>
    <scope>NUCLEOTIDE SEQUENCE [LARGE SCALE GENOMIC DNA]</scope>
    <source>
        <strain evidence="12 13">MLTeJB</strain>
    </source>
</reference>
<comment type="function">
    <text evidence="1 8">Attaches a formyl group to the free amino group of methionyl-tRNA(fMet). The formyl group appears to play a dual role in the initiator identity of N-formylmethionyl-tRNA by promoting its recognition by IF2 and preventing the misappropriation of this tRNA by the elongation apparatus.</text>
</comment>
<evidence type="ECO:0000256" key="5">
    <source>
        <dbReference type="ARBA" id="ARBA00022679"/>
    </source>
</evidence>
<dbReference type="Pfam" id="PF02911">
    <property type="entry name" value="Formyl_trans_C"/>
    <property type="match status" value="1"/>
</dbReference>
<dbReference type="Gene3D" id="3.40.50.170">
    <property type="entry name" value="Formyl transferase, N-terminal domain"/>
    <property type="match status" value="1"/>
</dbReference>
<dbReference type="Pfam" id="PF00551">
    <property type="entry name" value="Formyl_trans_N"/>
    <property type="match status" value="1"/>
</dbReference>
<proteinExistence type="inferred from homology"/>
<dbReference type="InterPro" id="IPR036477">
    <property type="entry name" value="Formyl_transf_N_sf"/>
</dbReference>
<dbReference type="EMBL" id="CP012502">
    <property type="protein sequence ID" value="AOM83239.1"/>
    <property type="molecule type" value="Genomic_DNA"/>
</dbReference>
<dbReference type="CDD" id="cd08704">
    <property type="entry name" value="Met_tRNA_FMT_C"/>
    <property type="match status" value="1"/>
</dbReference>
<dbReference type="InterPro" id="IPR041711">
    <property type="entry name" value="Met-tRNA-FMT_N"/>
</dbReference>
<dbReference type="Gene3D" id="3.10.25.10">
    <property type="entry name" value="Formyl transferase, C-terminal domain"/>
    <property type="match status" value="1"/>
</dbReference>
<dbReference type="InterPro" id="IPR037022">
    <property type="entry name" value="Formyl_trans_C_sf"/>
</dbReference>
<dbReference type="SUPFAM" id="SSF53328">
    <property type="entry name" value="Formyltransferase"/>
    <property type="match status" value="1"/>
</dbReference>
<evidence type="ECO:0000259" key="11">
    <source>
        <dbReference type="Pfam" id="PF02911"/>
    </source>
</evidence>
<name>A0A1D7QW90_9BACI</name>
<gene>
    <name evidence="8 12" type="primary">fmt</name>
    <name evidence="12" type="ORF">BBEV_1878</name>
</gene>
<dbReference type="RefSeq" id="WP_069365243.1">
    <property type="nucleotide sequence ID" value="NZ_CP012502.1"/>
</dbReference>
<feature type="domain" description="Formyl transferase C-terminal" evidence="11">
    <location>
        <begin position="203"/>
        <end position="301"/>
    </location>
</feature>
<dbReference type="NCBIfam" id="TIGR00460">
    <property type="entry name" value="fmt"/>
    <property type="match status" value="1"/>
</dbReference>
<evidence type="ECO:0000313" key="12">
    <source>
        <dbReference type="EMBL" id="AOM83239.1"/>
    </source>
</evidence>
<evidence type="ECO:0000256" key="3">
    <source>
        <dbReference type="ARBA" id="ARBA00012261"/>
    </source>
</evidence>
<dbReference type="InterPro" id="IPR011034">
    <property type="entry name" value="Formyl_transferase-like_C_sf"/>
</dbReference>
<dbReference type="InterPro" id="IPR005793">
    <property type="entry name" value="Formyl_trans_C"/>
</dbReference>
<feature type="domain" description="Formyl transferase N-terminal" evidence="10">
    <location>
        <begin position="1"/>
        <end position="180"/>
    </location>
</feature>
<dbReference type="PANTHER" id="PTHR11138">
    <property type="entry name" value="METHIONYL-TRNA FORMYLTRANSFERASE"/>
    <property type="match status" value="1"/>
</dbReference>
<evidence type="ECO:0000256" key="1">
    <source>
        <dbReference type="ARBA" id="ARBA00002606"/>
    </source>
</evidence>
<dbReference type="EC" id="2.1.2.9" evidence="3 8"/>
<dbReference type="InterPro" id="IPR002376">
    <property type="entry name" value="Formyl_transf_N"/>
</dbReference>
<dbReference type="HAMAP" id="MF_00182">
    <property type="entry name" value="Formyl_trans"/>
    <property type="match status" value="1"/>
</dbReference>
<dbReference type="PROSITE" id="PS00373">
    <property type="entry name" value="GART"/>
    <property type="match status" value="1"/>
</dbReference>
<dbReference type="AlphaFoldDB" id="A0A1D7QW90"/>
<feature type="region of interest" description="Disordered" evidence="9">
    <location>
        <begin position="285"/>
        <end position="316"/>
    </location>
</feature>
<evidence type="ECO:0000256" key="6">
    <source>
        <dbReference type="ARBA" id="ARBA00022917"/>
    </source>
</evidence>
<feature type="binding site" evidence="8">
    <location>
        <begin position="109"/>
        <end position="112"/>
    </location>
    <ligand>
        <name>(6S)-5,6,7,8-tetrahydrofolate</name>
        <dbReference type="ChEBI" id="CHEBI:57453"/>
    </ligand>
</feature>
<dbReference type="GO" id="GO:0005829">
    <property type="term" value="C:cytosol"/>
    <property type="evidence" value="ECO:0007669"/>
    <property type="project" value="TreeGrafter"/>
</dbReference>
<dbReference type="CDD" id="cd08646">
    <property type="entry name" value="FMT_core_Met-tRNA-FMT_N"/>
    <property type="match status" value="1"/>
</dbReference>
<sequence>MKIIFMGTPDFAVPVLDALVEEGYDIAMVVTQPDRPKGRKQVLTKPPVKTAAEKHGLKVYQPEKIKKSEEAKPVVDEQADLLVTAAYGQILPPEILTSPKHGCINVHASLLPEYRGGAPIHYAVMDGKEITGITIMYMADQLDAGEILTQCSVPIDETDTTGTMHDKLSKAGAELLIDTIPKLMNHELTPVKQDENLVTFAPNIKKEQERIDFSKPAKSILNQIRGLNPWPVAHTMLRGERLKIWEAESAHQSSSLKPGTITEIANNGLEVVCGDGKVIRLTKLQPSGKKPQDSAAFLQGAGRQLRKGERLGENDE</sequence>
<comment type="similarity">
    <text evidence="2 8">Belongs to the Fmt family.</text>
</comment>
<evidence type="ECO:0000256" key="2">
    <source>
        <dbReference type="ARBA" id="ARBA00010699"/>
    </source>
</evidence>
<evidence type="ECO:0000256" key="8">
    <source>
        <dbReference type="HAMAP-Rule" id="MF_00182"/>
    </source>
</evidence>
<dbReference type="FunFam" id="3.40.50.170:FF:000004">
    <property type="entry name" value="Methionyl-tRNA formyltransferase"/>
    <property type="match status" value="1"/>
</dbReference>
<organism evidence="12 13">
    <name type="scientific">Salisediminibacterium beveridgei</name>
    <dbReference type="NCBI Taxonomy" id="632773"/>
    <lineage>
        <taxon>Bacteria</taxon>
        <taxon>Bacillati</taxon>
        <taxon>Bacillota</taxon>
        <taxon>Bacilli</taxon>
        <taxon>Bacillales</taxon>
        <taxon>Bacillaceae</taxon>
        <taxon>Salisediminibacterium</taxon>
    </lineage>
</organism>
<evidence type="ECO:0000256" key="4">
    <source>
        <dbReference type="ARBA" id="ARBA00016014"/>
    </source>
</evidence>
<comment type="catalytic activity">
    <reaction evidence="7 8">
        <text>L-methionyl-tRNA(fMet) + (6R)-10-formyltetrahydrofolate = N-formyl-L-methionyl-tRNA(fMet) + (6S)-5,6,7,8-tetrahydrofolate + H(+)</text>
        <dbReference type="Rhea" id="RHEA:24380"/>
        <dbReference type="Rhea" id="RHEA-COMP:9952"/>
        <dbReference type="Rhea" id="RHEA-COMP:9953"/>
        <dbReference type="ChEBI" id="CHEBI:15378"/>
        <dbReference type="ChEBI" id="CHEBI:57453"/>
        <dbReference type="ChEBI" id="CHEBI:78530"/>
        <dbReference type="ChEBI" id="CHEBI:78844"/>
        <dbReference type="ChEBI" id="CHEBI:195366"/>
        <dbReference type="EC" id="2.1.2.9"/>
    </reaction>
</comment>
<dbReference type="STRING" id="632773.BBEV_1878"/>
<dbReference type="PATRIC" id="fig|632773.3.peg.1967"/>
<dbReference type="InterPro" id="IPR044135">
    <property type="entry name" value="Met-tRNA-FMT_C"/>
</dbReference>